<dbReference type="FunFam" id="2.60.40.420:FF:000003">
    <property type="entry name" value="Blue copper"/>
    <property type="match status" value="1"/>
</dbReference>
<evidence type="ECO:0000256" key="3">
    <source>
        <dbReference type="SAM" id="MobiDB-lite"/>
    </source>
</evidence>
<dbReference type="Gene3D" id="2.60.40.420">
    <property type="entry name" value="Cupredoxins - blue copper proteins"/>
    <property type="match status" value="1"/>
</dbReference>
<dbReference type="CDD" id="cd04216">
    <property type="entry name" value="Phytocyanin"/>
    <property type="match status" value="1"/>
</dbReference>
<dbReference type="EMBL" id="GISG01129160">
    <property type="protein sequence ID" value="MBA4642612.1"/>
    <property type="molecule type" value="Transcribed_RNA"/>
</dbReference>
<feature type="compositionally biased region" description="Pro residues" evidence="3">
    <location>
        <begin position="122"/>
        <end position="140"/>
    </location>
</feature>
<keyword evidence="4" id="KW-1133">Transmembrane helix</keyword>
<evidence type="ECO:0000313" key="7">
    <source>
        <dbReference type="EMBL" id="MBA4642612.1"/>
    </source>
</evidence>
<dbReference type="GO" id="GO:0046872">
    <property type="term" value="F:metal ion binding"/>
    <property type="evidence" value="ECO:0007669"/>
    <property type="project" value="UniProtKB-KW"/>
</dbReference>
<feature type="signal peptide" evidence="5">
    <location>
        <begin position="1"/>
        <end position="22"/>
    </location>
</feature>
<accession>A0A7C8ZG82</accession>
<dbReference type="GO" id="GO:0009055">
    <property type="term" value="F:electron transfer activity"/>
    <property type="evidence" value="ECO:0007669"/>
    <property type="project" value="InterPro"/>
</dbReference>
<name>A0A7C8ZG82_OPUST</name>
<organism evidence="7">
    <name type="scientific">Opuntia streptacantha</name>
    <name type="common">Prickly pear cactus</name>
    <name type="synonym">Opuntia cardona</name>
    <dbReference type="NCBI Taxonomy" id="393608"/>
    <lineage>
        <taxon>Eukaryota</taxon>
        <taxon>Viridiplantae</taxon>
        <taxon>Streptophyta</taxon>
        <taxon>Embryophyta</taxon>
        <taxon>Tracheophyta</taxon>
        <taxon>Spermatophyta</taxon>
        <taxon>Magnoliopsida</taxon>
        <taxon>eudicotyledons</taxon>
        <taxon>Gunneridae</taxon>
        <taxon>Pentapetalae</taxon>
        <taxon>Caryophyllales</taxon>
        <taxon>Cactineae</taxon>
        <taxon>Cactaceae</taxon>
        <taxon>Opuntioideae</taxon>
        <taxon>Opuntia</taxon>
    </lineage>
</organism>
<protein>
    <recommendedName>
        <fullName evidence="6">Phytocyanin domain-containing protein</fullName>
    </recommendedName>
</protein>
<dbReference type="SUPFAM" id="SSF49503">
    <property type="entry name" value="Cupredoxins"/>
    <property type="match status" value="1"/>
</dbReference>
<keyword evidence="4" id="KW-0472">Membrane</keyword>
<feature type="transmembrane region" description="Helical" evidence="4">
    <location>
        <begin position="165"/>
        <end position="182"/>
    </location>
</feature>
<evidence type="ECO:0000259" key="6">
    <source>
        <dbReference type="PROSITE" id="PS51485"/>
    </source>
</evidence>
<dbReference type="InterPro" id="IPR039391">
    <property type="entry name" value="Phytocyanin-like"/>
</dbReference>
<dbReference type="GO" id="GO:0005886">
    <property type="term" value="C:plasma membrane"/>
    <property type="evidence" value="ECO:0007669"/>
    <property type="project" value="TreeGrafter"/>
</dbReference>
<evidence type="ECO:0000256" key="2">
    <source>
        <dbReference type="ARBA" id="ARBA00023180"/>
    </source>
</evidence>
<dbReference type="PANTHER" id="PTHR33021">
    <property type="entry name" value="BLUE COPPER PROTEIN"/>
    <property type="match status" value="1"/>
</dbReference>
<feature type="region of interest" description="Disordered" evidence="3">
    <location>
        <begin position="121"/>
        <end position="152"/>
    </location>
</feature>
<feature type="domain" description="Phytocyanin" evidence="6">
    <location>
        <begin position="23"/>
        <end position="121"/>
    </location>
</feature>
<dbReference type="InterPro" id="IPR003245">
    <property type="entry name" value="Phytocyanin_dom"/>
</dbReference>
<dbReference type="InterPro" id="IPR008972">
    <property type="entry name" value="Cupredoxin"/>
</dbReference>
<reference evidence="7" key="1">
    <citation type="journal article" date="2013" name="J. Plant Res.">
        <title>Effect of fungi and light on seed germination of three Opuntia species from semiarid lands of central Mexico.</title>
        <authorList>
            <person name="Delgado-Sanchez P."/>
            <person name="Jimenez-Bremont J.F."/>
            <person name="Guerrero-Gonzalez Mde L."/>
            <person name="Flores J."/>
        </authorList>
    </citation>
    <scope>NUCLEOTIDE SEQUENCE</scope>
    <source>
        <tissue evidence="7">Cladode</tissue>
    </source>
</reference>
<proteinExistence type="predicted"/>
<dbReference type="PANTHER" id="PTHR33021:SF70">
    <property type="entry name" value="PHYTOCYANIN DOMAIN-CONTAINING PROTEIN"/>
    <property type="match status" value="1"/>
</dbReference>
<dbReference type="PROSITE" id="PS51485">
    <property type="entry name" value="PHYTOCYANIN"/>
    <property type="match status" value="1"/>
</dbReference>
<reference evidence="7" key="2">
    <citation type="submission" date="2020-07" db="EMBL/GenBank/DDBJ databases">
        <authorList>
            <person name="Vera ALvarez R."/>
            <person name="Arias-Moreno D.M."/>
            <person name="Jimenez-Jacinto V."/>
            <person name="Jimenez-Bremont J.F."/>
            <person name="Swaminathan K."/>
            <person name="Moose S.P."/>
            <person name="Guerrero-Gonzalez M.L."/>
            <person name="Marino-Ramirez L."/>
            <person name="Landsman D."/>
            <person name="Rodriguez-Kessler M."/>
            <person name="Delgado-Sanchez P."/>
        </authorList>
    </citation>
    <scope>NUCLEOTIDE SEQUENCE</scope>
    <source>
        <tissue evidence="7">Cladode</tissue>
    </source>
</reference>
<evidence type="ECO:0000256" key="1">
    <source>
        <dbReference type="ARBA" id="ARBA00022723"/>
    </source>
</evidence>
<keyword evidence="1" id="KW-0479">Metal-binding</keyword>
<evidence type="ECO:0000256" key="5">
    <source>
        <dbReference type="SAM" id="SignalP"/>
    </source>
</evidence>
<evidence type="ECO:0000256" key="4">
    <source>
        <dbReference type="SAM" id="Phobius"/>
    </source>
</evidence>
<feature type="chain" id="PRO_5028040105" description="Phytocyanin domain-containing protein" evidence="5">
    <location>
        <begin position="23"/>
        <end position="187"/>
    </location>
</feature>
<sequence length="187" mass="19923">MTRLHLLGFCGVLFYLICSCRGATYVVGDSNGWDISTDLDSWAKGKKFVVGDVLLFQYASYHSVCELAKEEFESCKTSNALKTSTTGNTTFSLTKPGDRYFSCGNRMHCLGGMKIQVHVEAKPPPTLPPTRAPEAAPGPGPAVSLPGTSKNGKPSLTSSAGFIKVAPPLLLFLLGVVGYFILGGSLR</sequence>
<keyword evidence="2" id="KW-0325">Glycoprotein</keyword>
<dbReference type="Pfam" id="PF02298">
    <property type="entry name" value="Cu_bind_like"/>
    <property type="match status" value="1"/>
</dbReference>
<keyword evidence="5" id="KW-0732">Signal</keyword>
<dbReference type="AlphaFoldDB" id="A0A7C8ZG82"/>
<keyword evidence="4" id="KW-0812">Transmembrane</keyword>
<dbReference type="PROSITE" id="PS51257">
    <property type="entry name" value="PROKAR_LIPOPROTEIN"/>
    <property type="match status" value="1"/>
</dbReference>